<keyword evidence="1" id="KW-0812">Transmembrane</keyword>
<feature type="transmembrane region" description="Helical" evidence="1">
    <location>
        <begin position="58"/>
        <end position="78"/>
    </location>
</feature>
<organism evidence="2 3">
    <name type="scientific">Cylicocyclus nassatus</name>
    <name type="common">Nematode worm</name>
    <dbReference type="NCBI Taxonomy" id="53992"/>
    <lineage>
        <taxon>Eukaryota</taxon>
        <taxon>Metazoa</taxon>
        <taxon>Ecdysozoa</taxon>
        <taxon>Nematoda</taxon>
        <taxon>Chromadorea</taxon>
        <taxon>Rhabditida</taxon>
        <taxon>Rhabditina</taxon>
        <taxon>Rhabditomorpha</taxon>
        <taxon>Strongyloidea</taxon>
        <taxon>Strongylidae</taxon>
        <taxon>Cylicocyclus</taxon>
    </lineage>
</organism>
<dbReference type="Proteomes" id="UP001176961">
    <property type="component" value="Unassembled WGS sequence"/>
</dbReference>
<comment type="caution">
    <text evidence="2">The sequence shown here is derived from an EMBL/GenBank/DDBJ whole genome shotgun (WGS) entry which is preliminary data.</text>
</comment>
<keyword evidence="1" id="KW-0472">Membrane</keyword>
<keyword evidence="1" id="KW-1133">Transmembrane helix</keyword>
<proteinExistence type="predicted"/>
<keyword evidence="3" id="KW-1185">Reference proteome</keyword>
<accession>A0AA36MB23</accession>
<evidence type="ECO:0000313" key="2">
    <source>
        <dbReference type="EMBL" id="CAJ0606244.1"/>
    </source>
</evidence>
<sequence length="95" mass="10973">MNTVRFNKYLPVFSRDFSLLVCFIPTKKVDSHRARSALVHKSSEMLETTNDGVPAMDILLYIIKWTYMEMIILLISVVRAHCNRIGTGSEYMVNM</sequence>
<reference evidence="2" key="1">
    <citation type="submission" date="2023-07" db="EMBL/GenBank/DDBJ databases">
        <authorList>
            <consortium name="CYATHOMIX"/>
        </authorList>
    </citation>
    <scope>NUCLEOTIDE SEQUENCE</scope>
    <source>
        <strain evidence="2">N/A</strain>
    </source>
</reference>
<gene>
    <name evidence="2" type="ORF">CYNAS_LOCUS18227</name>
</gene>
<dbReference type="EMBL" id="CATQJL010000316">
    <property type="protein sequence ID" value="CAJ0606244.1"/>
    <property type="molecule type" value="Genomic_DNA"/>
</dbReference>
<name>A0AA36MB23_CYLNA</name>
<evidence type="ECO:0000313" key="3">
    <source>
        <dbReference type="Proteomes" id="UP001176961"/>
    </source>
</evidence>
<evidence type="ECO:0000256" key="1">
    <source>
        <dbReference type="SAM" id="Phobius"/>
    </source>
</evidence>
<dbReference type="AlphaFoldDB" id="A0AA36MB23"/>
<protein>
    <submittedName>
        <fullName evidence="2">Uncharacterized protein</fullName>
    </submittedName>
</protein>